<evidence type="ECO:0000256" key="2">
    <source>
        <dbReference type="ARBA" id="ARBA00022670"/>
    </source>
</evidence>
<dbReference type="InterPro" id="IPR015500">
    <property type="entry name" value="Peptidase_S8_subtilisin-rel"/>
</dbReference>
<feature type="region of interest" description="Disordered" evidence="6">
    <location>
        <begin position="97"/>
        <end position="117"/>
    </location>
</feature>
<accession>A0A1H3P5R4</accession>
<comment type="caution">
    <text evidence="5">Lacks conserved residue(s) required for the propagation of feature annotation.</text>
</comment>
<gene>
    <name evidence="10" type="ORF">SAMN05421504_10827</name>
</gene>
<dbReference type="Pfam" id="PF05922">
    <property type="entry name" value="Inhibitor_I9"/>
    <property type="match status" value="1"/>
</dbReference>
<evidence type="ECO:0000256" key="4">
    <source>
        <dbReference type="ARBA" id="ARBA00022825"/>
    </source>
</evidence>
<dbReference type="Pfam" id="PF00082">
    <property type="entry name" value="Peptidase_S8"/>
    <property type="match status" value="1"/>
</dbReference>
<dbReference type="InterPro" id="IPR000209">
    <property type="entry name" value="Peptidase_S8/S53_dom"/>
</dbReference>
<dbReference type="InterPro" id="IPR010259">
    <property type="entry name" value="S8pro/Inhibitor_I9"/>
</dbReference>
<evidence type="ECO:0000259" key="9">
    <source>
        <dbReference type="Pfam" id="PF05922"/>
    </source>
</evidence>
<evidence type="ECO:0000256" key="1">
    <source>
        <dbReference type="ARBA" id="ARBA00011073"/>
    </source>
</evidence>
<dbReference type="AlphaFoldDB" id="A0A1H3P5R4"/>
<evidence type="ECO:0000256" key="6">
    <source>
        <dbReference type="SAM" id="MobiDB-lite"/>
    </source>
</evidence>
<dbReference type="RefSeq" id="WP_091295213.1">
    <property type="nucleotide sequence ID" value="NZ_FNON01000008.1"/>
</dbReference>
<dbReference type="PROSITE" id="PS00138">
    <property type="entry name" value="SUBTILASE_SER"/>
    <property type="match status" value="1"/>
</dbReference>
<dbReference type="PROSITE" id="PS51892">
    <property type="entry name" value="SUBTILASE"/>
    <property type="match status" value="1"/>
</dbReference>
<comment type="similarity">
    <text evidence="1 5">Belongs to the peptidase S8 family.</text>
</comment>
<reference evidence="10 11" key="1">
    <citation type="submission" date="2016-10" db="EMBL/GenBank/DDBJ databases">
        <authorList>
            <person name="de Groot N.N."/>
        </authorList>
    </citation>
    <scope>NUCLEOTIDE SEQUENCE [LARGE SCALE GENOMIC DNA]</scope>
    <source>
        <strain evidence="10 11">CPCC 202699</strain>
    </source>
</reference>
<evidence type="ECO:0000256" key="3">
    <source>
        <dbReference type="ARBA" id="ARBA00022801"/>
    </source>
</evidence>
<organism evidence="10 11">
    <name type="scientific">Amycolatopsis xylanica</name>
    <dbReference type="NCBI Taxonomy" id="589385"/>
    <lineage>
        <taxon>Bacteria</taxon>
        <taxon>Bacillati</taxon>
        <taxon>Actinomycetota</taxon>
        <taxon>Actinomycetes</taxon>
        <taxon>Pseudonocardiales</taxon>
        <taxon>Pseudonocardiaceae</taxon>
        <taxon>Amycolatopsis</taxon>
    </lineage>
</organism>
<keyword evidence="11" id="KW-1185">Reference proteome</keyword>
<feature type="domain" description="Peptidase S8/S53" evidence="8">
    <location>
        <begin position="145"/>
        <end position="458"/>
    </location>
</feature>
<dbReference type="PRINTS" id="PR00723">
    <property type="entry name" value="SUBTILISIN"/>
</dbReference>
<keyword evidence="3" id="KW-0378">Hydrolase</keyword>
<evidence type="ECO:0000259" key="8">
    <source>
        <dbReference type="Pfam" id="PF00082"/>
    </source>
</evidence>
<dbReference type="PANTHER" id="PTHR43806:SF11">
    <property type="entry name" value="CEREVISIN-RELATED"/>
    <property type="match status" value="1"/>
</dbReference>
<evidence type="ECO:0000313" key="10">
    <source>
        <dbReference type="EMBL" id="SDY96303.1"/>
    </source>
</evidence>
<proteinExistence type="inferred from homology"/>
<dbReference type="InterPro" id="IPR050131">
    <property type="entry name" value="Peptidase_S8_subtilisin-like"/>
</dbReference>
<dbReference type="GO" id="GO:0006508">
    <property type="term" value="P:proteolysis"/>
    <property type="evidence" value="ECO:0007669"/>
    <property type="project" value="UniProtKB-KW"/>
</dbReference>
<dbReference type="OrthoDB" id="3403864at2"/>
<sequence length="1041" mass="106883">MRFRHLCVGSVLALTAVSPTPALADDGTPEPVIVLMADQQPLTAQVPLLDRINAKAVHRFSVLNGFAAKLTSADQAKLAADPRVKAVVPDLIVKRPKPVPEAEPTGASATVKAPLSGTCPADPAKPLLEPEALRLTNAEQPQATGQGVKVAFLADSVDIRNPDFQRADGSAVFADYKDFSGEGPDTPNSAREAFGDASAIAAQGRQAYDLSEYVNPASPLPQGCTIKIRGVAPGASLVGLKTSGDDGAPTSTIVQAIEYAVKVAKVDVINESLGGNPYPDRHTDPMSLANQAAVAAGVTVVAASGDAGFNNTIGNPAGDPAVISVGASTAFRVNAQTQRGMPGLTGFTSGNIASISSGGVTEGARTLDLVAPGDQGWSVCTPDPARFTGCRNFRGAPSPIFNFGGTSQSAPLVAGAAALVIEAYASAHYGEKPKPALIKRLLTSTATDLGDRAEQQGAGLLNAGEAVLAAKSQGDTLRVEQTQLSATAAPGSAKDFALTVTNTGTRPQTVSPRTSAFTKVLADTRGSVELDATTSPQWTSGSGTTFGFVTKKFTVAPGAEHLDFSLAFSPSGGNSVNLRLLDPQGSLTAVYGSQGDSGFGHVEVHAPIAGTWTALFDSKAAGGYRGSIAYGVRASASAPLGTVSPASATVAPGQSQTFHVLARTPDAPGDVVAAVRVGRSVVPMVLRSLVKTTFSGVLTGGNGRDFIAAQNSFYQFDVPAGRRDFGINLKLAGDPNQMIFGYLVSPDGQILSQQNNVRTLDGNGNPATFGATLQEFRRDPAPGRWTFIVAVSNPVAGTTTEQKFTGELKFDTVDVRAIGLPSGAVLPAGTPVTARVEVRNTGNAPLSYFADARSTATGNVRLLANGPEKGVPLPIGRPLIYLVPPATTKLTGTAAANAPVDVSLIGFLGGPELLRRSGPDYVANAAVSSPAVAPGPWLLAANTVGSGDRTADFKMVATTRLFDKTVTTSTGNAWLGASEPNPPAFTPLVLQPGQSGTITVTLNPGAASGTKVSGVLYVDDFSDFATTGDELKAFPYSYTVR</sequence>
<dbReference type="InterPro" id="IPR037045">
    <property type="entry name" value="S8pro/Inhibitor_I9_sf"/>
</dbReference>
<feature type="chain" id="PRO_5011507611" evidence="7">
    <location>
        <begin position="25"/>
        <end position="1041"/>
    </location>
</feature>
<feature type="domain" description="Inhibitor I9" evidence="9">
    <location>
        <begin position="52"/>
        <end position="94"/>
    </location>
</feature>
<feature type="signal peptide" evidence="7">
    <location>
        <begin position="1"/>
        <end position="24"/>
    </location>
</feature>
<dbReference type="Gene3D" id="3.40.50.200">
    <property type="entry name" value="Peptidase S8/S53 domain"/>
    <property type="match status" value="1"/>
</dbReference>
<dbReference type="EMBL" id="FNON01000008">
    <property type="protein sequence ID" value="SDY96303.1"/>
    <property type="molecule type" value="Genomic_DNA"/>
</dbReference>
<dbReference type="STRING" id="589385.SAMN05421504_10827"/>
<dbReference type="InterPro" id="IPR036852">
    <property type="entry name" value="Peptidase_S8/S53_dom_sf"/>
</dbReference>
<keyword evidence="2" id="KW-0645">Protease</keyword>
<dbReference type="PANTHER" id="PTHR43806">
    <property type="entry name" value="PEPTIDASE S8"/>
    <property type="match status" value="1"/>
</dbReference>
<evidence type="ECO:0000313" key="11">
    <source>
        <dbReference type="Proteomes" id="UP000199515"/>
    </source>
</evidence>
<protein>
    <submittedName>
        <fullName evidence="10">Peptidase inhibitor I9</fullName>
    </submittedName>
</protein>
<dbReference type="Proteomes" id="UP000199515">
    <property type="component" value="Unassembled WGS sequence"/>
</dbReference>
<evidence type="ECO:0000256" key="5">
    <source>
        <dbReference type="PROSITE-ProRule" id="PRU01240"/>
    </source>
</evidence>
<dbReference type="SUPFAM" id="SSF52743">
    <property type="entry name" value="Subtilisin-like"/>
    <property type="match status" value="1"/>
</dbReference>
<keyword evidence="7" id="KW-0732">Signal</keyword>
<dbReference type="Gene3D" id="3.30.70.80">
    <property type="entry name" value="Peptidase S8 propeptide/proteinase inhibitor I9"/>
    <property type="match status" value="1"/>
</dbReference>
<evidence type="ECO:0000256" key="7">
    <source>
        <dbReference type="SAM" id="SignalP"/>
    </source>
</evidence>
<keyword evidence="4" id="KW-0720">Serine protease</keyword>
<name>A0A1H3P5R4_9PSEU</name>
<dbReference type="GO" id="GO:0004252">
    <property type="term" value="F:serine-type endopeptidase activity"/>
    <property type="evidence" value="ECO:0007669"/>
    <property type="project" value="InterPro"/>
</dbReference>
<dbReference type="InterPro" id="IPR023828">
    <property type="entry name" value="Peptidase_S8_Ser-AS"/>
</dbReference>